<comment type="caution">
    <text evidence="5">The sequence shown here is derived from an EMBL/GenBank/DDBJ whole genome shotgun (WGS) entry which is preliminary data.</text>
</comment>
<reference evidence="5 6" key="1">
    <citation type="journal article" date="2019" name="Front. Microbiol.">
        <title>Genomes of Neutrophilic Sulfur-Oxidizing Chemolithoautotrophs Representing 9 Proteobacterial Species From 8 Genera.</title>
        <authorList>
            <person name="Watanabe T."/>
            <person name="Kojima H."/>
            <person name="Umezawa K."/>
            <person name="Hori C."/>
            <person name="Takasuka T.E."/>
            <person name="Kato Y."/>
            <person name="Fukui M."/>
        </authorList>
    </citation>
    <scope>NUCLEOTIDE SEQUENCE [LARGE SCALE GENOMIC DNA]</scope>
    <source>
        <strain evidence="5 6">TTN</strain>
    </source>
</reference>
<dbReference type="PANTHER" id="PTHR44846">
    <property type="entry name" value="MANNOSYL-D-GLYCERATE TRANSPORT/METABOLISM SYSTEM REPRESSOR MNGR-RELATED"/>
    <property type="match status" value="1"/>
</dbReference>
<dbReference type="Gene3D" id="1.10.10.10">
    <property type="entry name" value="Winged helix-like DNA-binding domain superfamily/Winged helix DNA-binding domain"/>
    <property type="match status" value="1"/>
</dbReference>
<organism evidence="5 6">
    <name type="scientific">Sulfuriferula multivorans</name>
    <dbReference type="NCBI Taxonomy" id="1559896"/>
    <lineage>
        <taxon>Bacteria</taxon>
        <taxon>Pseudomonadati</taxon>
        <taxon>Pseudomonadota</taxon>
        <taxon>Betaproteobacteria</taxon>
        <taxon>Nitrosomonadales</taxon>
        <taxon>Sulfuricellaceae</taxon>
        <taxon>Sulfuriferula</taxon>
    </lineage>
</organism>
<dbReference type="OrthoDB" id="8584262at2"/>
<evidence type="ECO:0000256" key="2">
    <source>
        <dbReference type="ARBA" id="ARBA00023125"/>
    </source>
</evidence>
<protein>
    <submittedName>
        <fullName evidence="5">Putative alkanesulfonate metabolism utilization regulator</fullName>
    </submittedName>
</protein>
<dbReference type="AlphaFoldDB" id="A0A401JC70"/>
<dbReference type="GO" id="GO:0003700">
    <property type="term" value="F:DNA-binding transcription factor activity"/>
    <property type="evidence" value="ECO:0007669"/>
    <property type="project" value="InterPro"/>
</dbReference>
<dbReference type="PROSITE" id="PS50949">
    <property type="entry name" value="HTH_GNTR"/>
    <property type="match status" value="1"/>
</dbReference>
<evidence type="ECO:0000256" key="3">
    <source>
        <dbReference type="ARBA" id="ARBA00023163"/>
    </source>
</evidence>
<keyword evidence="2" id="KW-0238">DNA-binding</keyword>
<dbReference type="GO" id="GO:0045892">
    <property type="term" value="P:negative regulation of DNA-templated transcription"/>
    <property type="evidence" value="ECO:0007669"/>
    <property type="project" value="TreeGrafter"/>
</dbReference>
<dbReference type="Pfam" id="PF00392">
    <property type="entry name" value="GntR"/>
    <property type="match status" value="1"/>
</dbReference>
<dbReference type="InterPro" id="IPR036388">
    <property type="entry name" value="WH-like_DNA-bd_sf"/>
</dbReference>
<sequence>MEPKKETVLSLSPVPLYTQIKEILRNRILDGTYKAHEQMPSESELTRSFEVSRITVRQALGDLQKEGLIFKIHGKGTYVSQPKAFQNLGKLQGFGEAMASMGYETFSQVISFKIVPADKTVALKLGLGENEMVSEIRRVRYLNRAPISLDVTYLPKSIGERLIKEDLAHRDIFLILENDYGYSLGQAELQIEAMLADESLGRLIHLQEGSPVLRIERLTFTTDNQPLDFEYLYYRGDAFQYRLRVERGRI</sequence>
<dbReference type="SMART" id="SM00866">
    <property type="entry name" value="UTRA"/>
    <property type="match status" value="1"/>
</dbReference>
<accession>A0A401JC70</accession>
<dbReference type="SUPFAM" id="SSF46785">
    <property type="entry name" value="Winged helix' DNA-binding domain"/>
    <property type="match status" value="1"/>
</dbReference>
<dbReference type="GO" id="GO:0003677">
    <property type="term" value="F:DNA binding"/>
    <property type="evidence" value="ECO:0007669"/>
    <property type="project" value="UniProtKB-KW"/>
</dbReference>
<dbReference type="Gene3D" id="3.40.1410.10">
    <property type="entry name" value="Chorismate lyase-like"/>
    <property type="match status" value="1"/>
</dbReference>
<dbReference type="FunFam" id="1.10.10.10:FF:000079">
    <property type="entry name" value="GntR family transcriptional regulator"/>
    <property type="match status" value="1"/>
</dbReference>
<dbReference type="Proteomes" id="UP000286806">
    <property type="component" value="Unassembled WGS sequence"/>
</dbReference>
<keyword evidence="1" id="KW-0805">Transcription regulation</keyword>
<dbReference type="PANTHER" id="PTHR44846:SF1">
    <property type="entry name" value="MANNOSYL-D-GLYCERATE TRANSPORT_METABOLISM SYSTEM REPRESSOR MNGR-RELATED"/>
    <property type="match status" value="1"/>
</dbReference>
<evidence type="ECO:0000259" key="4">
    <source>
        <dbReference type="PROSITE" id="PS50949"/>
    </source>
</evidence>
<feature type="domain" description="HTH gntR-type" evidence="4">
    <location>
        <begin position="14"/>
        <end position="82"/>
    </location>
</feature>
<dbReference type="CDD" id="cd07377">
    <property type="entry name" value="WHTH_GntR"/>
    <property type="match status" value="1"/>
</dbReference>
<evidence type="ECO:0000313" key="6">
    <source>
        <dbReference type="Proteomes" id="UP000286806"/>
    </source>
</evidence>
<dbReference type="PRINTS" id="PR00035">
    <property type="entry name" value="HTHGNTR"/>
</dbReference>
<dbReference type="EMBL" id="BGOW01000008">
    <property type="protein sequence ID" value="GBL45275.1"/>
    <property type="molecule type" value="Genomic_DNA"/>
</dbReference>
<dbReference type="InterPro" id="IPR011663">
    <property type="entry name" value="UTRA"/>
</dbReference>
<dbReference type="SMART" id="SM00345">
    <property type="entry name" value="HTH_GNTR"/>
    <property type="match status" value="1"/>
</dbReference>
<keyword evidence="6" id="KW-1185">Reference proteome</keyword>
<evidence type="ECO:0000313" key="5">
    <source>
        <dbReference type="EMBL" id="GBL45275.1"/>
    </source>
</evidence>
<dbReference type="Pfam" id="PF07702">
    <property type="entry name" value="UTRA"/>
    <property type="match status" value="1"/>
</dbReference>
<dbReference type="InterPro" id="IPR036390">
    <property type="entry name" value="WH_DNA-bd_sf"/>
</dbReference>
<keyword evidence="3" id="KW-0804">Transcription</keyword>
<name>A0A401JC70_9PROT</name>
<dbReference type="SUPFAM" id="SSF64288">
    <property type="entry name" value="Chorismate lyase-like"/>
    <property type="match status" value="1"/>
</dbReference>
<dbReference type="InterPro" id="IPR028978">
    <property type="entry name" value="Chorismate_lyase_/UTRA_dom_sf"/>
</dbReference>
<evidence type="ECO:0000256" key="1">
    <source>
        <dbReference type="ARBA" id="ARBA00023015"/>
    </source>
</evidence>
<dbReference type="InterPro" id="IPR050679">
    <property type="entry name" value="Bact_HTH_transcr_reg"/>
</dbReference>
<dbReference type="RefSeq" id="WP_124704104.1">
    <property type="nucleotide sequence ID" value="NZ_BGOW01000008.1"/>
</dbReference>
<gene>
    <name evidence="5" type="ORF">SFMTTN_1082</name>
</gene>
<dbReference type="InterPro" id="IPR000524">
    <property type="entry name" value="Tscrpt_reg_HTH_GntR"/>
</dbReference>
<proteinExistence type="predicted"/>